<sequence length="146" mass="14990">MTPPPNLPNIKPGGDDVMRGRLTKARDFLTSAEALFELGKEGGVLAPTSEHAAAYVDLCVDAGIAASDAICIKKTGRYSSGASHDDAVAVLQAATDRSTAKHLGTLVNMKSGTAYGHRPVTAADIHNAGISATALVEYAENLIAGS</sequence>
<reference evidence="1 2" key="1">
    <citation type="submission" date="2020-07" db="EMBL/GenBank/DDBJ databases">
        <title>Above-ground endophytic microbial communities from plants in different locations in the United States.</title>
        <authorList>
            <person name="Frank C."/>
        </authorList>
    </citation>
    <scope>NUCLEOTIDE SEQUENCE [LARGE SCALE GENOMIC DNA]</scope>
    <source>
        <strain evidence="1 2">WPL5_2</strain>
    </source>
</reference>
<protein>
    <recommendedName>
        <fullName evidence="3">HEPN domain-containing protein</fullName>
    </recommendedName>
</protein>
<gene>
    <name evidence="1" type="ORF">FHW23_000084</name>
</gene>
<dbReference type="Proteomes" id="UP000590225">
    <property type="component" value="Unassembled WGS sequence"/>
</dbReference>
<dbReference type="RefSeq" id="WP_182514819.1">
    <property type="nucleotide sequence ID" value="NZ_JACGXP010000001.1"/>
</dbReference>
<comment type="caution">
    <text evidence="1">The sequence shown here is derived from an EMBL/GenBank/DDBJ whole genome shotgun (WGS) entry which is preliminary data.</text>
</comment>
<evidence type="ECO:0008006" key="3">
    <source>
        <dbReference type="Google" id="ProtNLM"/>
    </source>
</evidence>
<evidence type="ECO:0000313" key="1">
    <source>
        <dbReference type="EMBL" id="MBA8988852.1"/>
    </source>
</evidence>
<dbReference type="AlphaFoldDB" id="A0AAW3T1U1"/>
<proteinExistence type="predicted"/>
<organism evidence="1 2">
    <name type="scientific">Curtobacterium pusillum</name>
    <dbReference type="NCBI Taxonomy" id="69373"/>
    <lineage>
        <taxon>Bacteria</taxon>
        <taxon>Bacillati</taxon>
        <taxon>Actinomycetota</taxon>
        <taxon>Actinomycetes</taxon>
        <taxon>Micrococcales</taxon>
        <taxon>Microbacteriaceae</taxon>
        <taxon>Curtobacterium</taxon>
    </lineage>
</organism>
<accession>A0AAW3T1U1</accession>
<name>A0AAW3T1U1_9MICO</name>
<evidence type="ECO:0000313" key="2">
    <source>
        <dbReference type="Proteomes" id="UP000590225"/>
    </source>
</evidence>
<dbReference type="EMBL" id="JACGXP010000001">
    <property type="protein sequence ID" value="MBA8988852.1"/>
    <property type="molecule type" value="Genomic_DNA"/>
</dbReference>